<evidence type="ECO:0000256" key="2">
    <source>
        <dbReference type="ARBA" id="ARBA00023015"/>
    </source>
</evidence>
<comment type="similarity">
    <text evidence="1">Belongs to the LysR transcriptional regulatory family.</text>
</comment>
<dbReference type="KEGG" id="htx:EKK97_23050"/>
<dbReference type="InterPro" id="IPR036390">
    <property type="entry name" value="WH_DNA-bd_sf"/>
</dbReference>
<dbReference type="Pfam" id="PF03466">
    <property type="entry name" value="LysR_substrate"/>
    <property type="match status" value="1"/>
</dbReference>
<organism evidence="6 7">
    <name type="scientific">Billgrantia tianxiuensis</name>
    <dbReference type="NCBI Taxonomy" id="2497861"/>
    <lineage>
        <taxon>Bacteria</taxon>
        <taxon>Pseudomonadati</taxon>
        <taxon>Pseudomonadota</taxon>
        <taxon>Gammaproteobacteria</taxon>
        <taxon>Oceanospirillales</taxon>
        <taxon>Halomonadaceae</taxon>
        <taxon>Billgrantia</taxon>
    </lineage>
</organism>
<keyword evidence="2" id="KW-0805">Transcription regulation</keyword>
<sequence length="322" mass="35800">MDIPHQRLVYFRVTLESGSVRQAAARLDIAPSAVSRQLNLLEEALGATLLERKRSGIRPTPVGEMLLEYCERRGALDESFIASLEAYQRLETGTVSLVVGEGFVGDLIAKPLREFTERYTGIQLDIHLAGTSGIIEAIIDEQAHIGLMFHERTHHQLRFWVSSPQPLMAILPPEHPLAEETEPLTLAQLSEEPMAMWDPSHQVRQMVDQAFHQARLRPRMSMNTNSMAVLAQYVRSGMGITLLPAFAVARDLEAGTLVARPVDDPLFLRSQAHMVTRIGRQQPKASVLLLRHLQRWMQAFRGAEAPSLESASGGGDQPTPLP</sequence>
<keyword evidence="7" id="KW-1185">Reference proteome</keyword>
<evidence type="ECO:0000313" key="6">
    <source>
        <dbReference type="EMBL" id="QHC51904.1"/>
    </source>
</evidence>
<dbReference type="SUPFAM" id="SSF53850">
    <property type="entry name" value="Periplasmic binding protein-like II"/>
    <property type="match status" value="1"/>
</dbReference>
<dbReference type="EMBL" id="CP035042">
    <property type="protein sequence ID" value="QHC51904.1"/>
    <property type="molecule type" value="Genomic_DNA"/>
</dbReference>
<dbReference type="Gene3D" id="3.40.190.290">
    <property type="match status" value="1"/>
</dbReference>
<protein>
    <submittedName>
        <fullName evidence="6">LysR family transcriptional regulator</fullName>
    </submittedName>
</protein>
<dbReference type="Pfam" id="PF00126">
    <property type="entry name" value="HTH_1"/>
    <property type="match status" value="1"/>
</dbReference>
<evidence type="ECO:0000256" key="3">
    <source>
        <dbReference type="ARBA" id="ARBA00023125"/>
    </source>
</evidence>
<feature type="domain" description="HTH lysR-type" evidence="5">
    <location>
        <begin position="1"/>
        <end position="60"/>
    </location>
</feature>
<dbReference type="GO" id="GO:0003700">
    <property type="term" value="F:DNA-binding transcription factor activity"/>
    <property type="evidence" value="ECO:0007669"/>
    <property type="project" value="InterPro"/>
</dbReference>
<evidence type="ECO:0000256" key="1">
    <source>
        <dbReference type="ARBA" id="ARBA00009437"/>
    </source>
</evidence>
<keyword evidence="4" id="KW-0804">Transcription</keyword>
<accession>A0A6I6SSZ3</accession>
<reference evidence="6 7" key="1">
    <citation type="submission" date="2019-01" db="EMBL/GenBank/DDBJ databases">
        <title>Complete genome of a denitifying bacterium Halomons sp. BC-M4-5.</title>
        <authorList>
            <person name="Wang L."/>
            <person name="Shao Z."/>
        </authorList>
    </citation>
    <scope>NUCLEOTIDE SEQUENCE [LARGE SCALE GENOMIC DNA]</scope>
    <source>
        <strain evidence="6 7">BC-M4-5</strain>
    </source>
</reference>
<proteinExistence type="inferred from homology"/>
<dbReference type="InterPro" id="IPR005119">
    <property type="entry name" value="LysR_subst-bd"/>
</dbReference>
<dbReference type="Gene3D" id="1.10.10.10">
    <property type="entry name" value="Winged helix-like DNA-binding domain superfamily/Winged helix DNA-binding domain"/>
    <property type="match status" value="1"/>
</dbReference>
<evidence type="ECO:0000256" key="4">
    <source>
        <dbReference type="ARBA" id="ARBA00023163"/>
    </source>
</evidence>
<evidence type="ECO:0000259" key="5">
    <source>
        <dbReference type="PROSITE" id="PS50931"/>
    </source>
</evidence>
<dbReference type="InterPro" id="IPR000847">
    <property type="entry name" value="LysR_HTH_N"/>
</dbReference>
<name>A0A6I6SSZ3_9GAMM</name>
<dbReference type="InterPro" id="IPR036388">
    <property type="entry name" value="WH-like_DNA-bd_sf"/>
</dbReference>
<gene>
    <name evidence="6" type="ORF">EKK97_23050</name>
</gene>
<dbReference type="GO" id="GO:0005829">
    <property type="term" value="C:cytosol"/>
    <property type="evidence" value="ECO:0007669"/>
    <property type="project" value="TreeGrafter"/>
</dbReference>
<dbReference type="GO" id="GO:0003677">
    <property type="term" value="F:DNA binding"/>
    <property type="evidence" value="ECO:0007669"/>
    <property type="project" value="UniProtKB-KW"/>
</dbReference>
<keyword evidence="3" id="KW-0238">DNA-binding</keyword>
<dbReference type="AlphaFoldDB" id="A0A6I6SSZ3"/>
<dbReference type="InterPro" id="IPR050950">
    <property type="entry name" value="HTH-type_LysR_regulators"/>
</dbReference>
<dbReference type="Proteomes" id="UP000464013">
    <property type="component" value="Chromosome"/>
</dbReference>
<dbReference type="PROSITE" id="PS50931">
    <property type="entry name" value="HTH_LYSR"/>
    <property type="match status" value="1"/>
</dbReference>
<dbReference type="PANTHER" id="PTHR30419:SF8">
    <property type="entry name" value="NITROGEN ASSIMILATION TRANSCRIPTIONAL ACTIVATOR-RELATED"/>
    <property type="match status" value="1"/>
</dbReference>
<dbReference type="SUPFAM" id="SSF46785">
    <property type="entry name" value="Winged helix' DNA-binding domain"/>
    <property type="match status" value="1"/>
</dbReference>
<dbReference type="PANTHER" id="PTHR30419">
    <property type="entry name" value="HTH-TYPE TRANSCRIPTIONAL REGULATOR YBHD"/>
    <property type="match status" value="1"/>
</dbReference>
<dbReference type="RefSeq" id="WP_159555545.1">
    <property type="nucleotide sequence ID" value="NZ_CP035042.1"/>
</dbReference>
<evidence type="ECO:0000313" key="7">
    <source>
        <dbReference type="Proteomes" id="UP000464013"/>
    </source>
</evidence>
<dbReference type="OrthoDB" id="570111at2"/>